<dbReference type="EMBL" id="RKLR01000004">
    <property type="protein sequence ID" value="MBX0323702.1"/>
    <property type="molecule type" value="Genomic_DNA"/>
</dbReference>
<name>A0AAW4PRE6_9EURY</name>
<reference evidence="1 2" key="1">
    <citation type="submission" date="2021-06" db="EMBL/GenBank/DDBJ databases">
        <title>Halomicroarcula sp. a new haloarchaeum isolated from saline soil.</title>
        <authorList>
            <person name="Duran-Viseras A."/>
            <person name="Sanchez-Porro C."/>
            <person name="Ventosa A."/>
        </authorList>
    </citation>
    <scope>NUCLEOTIDE SEQUENCE [LARGE SCALE GENOMIC DNA]</scope>
    <source>
        <strain evidence="1 2">F13</strain>
    </source>
</reference>
<comment type="caution">
    <text evidence="1">The sequence shown here is derived from an EMBL/GenBank/DDBJ whole genome shotgun (WGS) entry which is preliminary data.</text>
</comment>
<gene>
    <name evidence="1" type="ORF">EGH21_11755</name>
</gene>
<dbReference type="InterPro" id="IPR055982">
    <property type="entry name" value="DUF7560"/>
</dbReference>
<evidence type="ECO:0000313" key="1">
    <source>
        <dbReference type="EMBL" id="MBX0323702.1"/>
    </source>
</evidence>
<dbReference type="Pfam" id="PF24441">
    <property type="entry name" value="DUF7560"/>
    <property type="match status" value="1"/>
</dbReference>
<accession>A0AAW4PRE6</accession>
<protein>
    <recommendedName>
        <fullName evidence="3">Zinc ribbon domain-containing protein</fullName>
    </recommendedName>
</protein>
<dbReference type="AlphaFoldDB" id="A0AAW4PRE6"/>
<evidence type="ECO:0008006" key="3">
    <source>
        <dbReference type="Google" id="ProtNLM"/>
    </source>
</evidence>
<proteinExistence type="predicted"/>
<organism evidence="1 2">
    <name type="scientific">Haloarcula rubra</name>
    <dbReference type="NCBI Taxonomy" id="2487747"/>
    <lineage>
        <taxon>Archaea</taxon>
        <taxon>Methanobacteriati</taxon>
        <taxon>Methanobacteriota</taxon>
        <taxon>Stenosarchaea group</taxon>
        <taxon>Halobacteria</taxon>
        <taxon>Halobacteriales</taxon>
        <taxon>Haloarculaceae</taxon>
        <taxon>Haloarcula</taxon>
    </lineage>
</organism>
<dbReference type="Proteomes" id="UP001430377">
    <property type="component" value="Unassembled WGS sequence"/>
</dbReference>
<sequence length="52" mass="5292">MPAYWFTCPECGAHVAVDEGARDRLLSAGCAVCGVPVGPAAFTESNTFGTSA</sequence>
<dbReference type="RefSeq" id="WP_220618670.1">
    <property type="nucleotide sequence ID" value="NZ_RKLR01000004.1"/>
</dbReference>
<keyword evidence="2" id="KW-1185">Reference proteome</keyword>
<evidence type="ECO:0000313" key="2">
    <source>
        <dbReference type="Proteomes" id="UP001430377"/>
    </source>
</evidence>